<dbReference type="Proteomes" id="UP001151529">
    <property type="component" value="Chromosome 10"/>
</dbReference>
<evidence type="ECO:0000313" key="2">
    <source>
        <dbReference type="Proteomes" id="UP001151529"/>
    </source>
</evidence>
<sequence length="149" mass="16716">MAPNYSCCSLFNCPLPSARHFNPPASIQAIGFVNPSGRPQTIVSQHLIEVALLKLYNRYGGRAPRLLEVKTKVVLPNQFSRLITGEIGIKVQSMLYYINAGVGRCIGRLVPRLVCWPVPVRNKLQDIVHDEMALVVWQKLSLFPKGSRY</sequence>
<proteinExistence type="predicted"/>
<accession>A0A9Q0U1B5</accession>
<name>A0A9Q0U1B5_SALVM</name>
<reference evidence="1" key="2">
    <citation type="journal article" date="2023" name="Int. J. Mol. Sci.">
        <title>De Novo Assembly and Annotation of 11 Diverse Shrub Willow (Salix) Genomes Reveals Novel Gene Organization in Sex-Linked Regions.</title>
        <authorList>
            <person name="Hyden B."/>
            <person name="Feng K."/>
            <person name="Yates T.B."/>
            <person name="Jawdy S."/>
            <person name="Cereghino C."/>
            <person name="Smart L.B."/>
            <person name="Muchero W."/>
        </authorList>
    </citation>
    <scope>NUCLEOTIDE SEQUENCE [LARGE SCALE GENOMIC DNA]</scope>
    <source>
        <tissue evidence="1">Shoot tip</tissue>
    </source>
</reference>
<gene>
    <name evidence="1" type="ORF">OIU85_024731</name>
</gene>
<comment type="caution">
    <text evidence="1">The sequence shown here is derived from an EMBL/GenBank/DDBJ whole genome shotgun (WGS) entry which is preliminary data.</text>
</comment>
<protein>
    <submittedName>
        <fullName evidence="1">Uncharacterized protein</fullName>
    </submittedName>
</protein>
<dbReference type="EMBL" id="JAPFFL010000006">
    <property type="protein sequence ID" value="KAJ6721669.1"/>
    <property type="molecule type" value="Genomic_DNA"/>
</dbReference>
<dbReference type="AlphaFoldDB" id="A0A9Q0U1B5"/>
<evidence type="ECO:0000313" key="1">
    <source>
        <dbReference type="EMBL" id="KAJ6721669.1"/>
    </source>
</evidence>
<keyword evidence="2" id="KW-1185">Reference proteome</keyword>
<organism evidence="1 2">
    <name type="scientific">Salix viminalis</name>
    <name type="common">Common osier</name>
    <name type="synonym">Basket willow</name>
    <dbReference type="NCBI Taxonomy" id="40686"/>
    <lineage>
        <taxon>Eukaryota</taxon>
        <taxon>Viridiplantae</taxon>
        <taxon>Streptophyta</taxon>
        <taxon>Embryophyta</taxon>
        <taxon>Tracheophyta</taxon>
        <taxon>Spermatophyta</taxon>
        <taxon>Magnoliopsida</taxon>
        <taxon>eudicotyledons</taxon>
        <taxon>Gunneridae</taxon>
        <taxon>Pentapetalae</taxon>
        <taxon>rosids</taxon>
        <taxon>fabids</taxon>
        <taxon>Malpighiales</taxon>
        <taxon>Salicaceae</taxon>
        <taxon>Saliceae</taxon>
        <taxon>Salix</taxon>
    </lineage>
</organism>
<reference evidence="1" key="1">
    <citation type="submission" date="2022-11" db="EMBL/GenBank/DDBJ databases">
        <authorList>
            <person name="Hyden B.L."/>
            <person name="Feng K."/>
            <person name="Yates T."/>
            <person name="Jawdy S."/>
            <person name="Smart L.B."/>
            <person name="Muchero W."/>
        </authorList>
    </citation>
    <scope>NUCLEOTIDE SEQUENCE</scope>
    <source>
        <tissue evidence="1">Shoot tip</tissue>
    </source>
</reference>